<sequence>MNGLTLGGQKCSAIPDSLLQDKEFTKDLHTKSTGRAPTLNIMVTMTAKTLALLMGKGVHGGMSDKKI</sequence>
<evidence type="ECO:0000256" key="3">
    <source>
        <dbReference type="ARBA" id="ARBA00023203"/>
    </source>
</evidence>
<evidence type="ECO:0000256" key="2">
    <source>
        <dbReference type="ARBA" id="ARBA00022490"/>
    </source>
</evidence>
<dbReference type="GO" id="GO:0005737">
    <property type="term" value="C:cytoplasm"/>
    <property type="evidence" value="ECO:0007669"/>
    <property type="project" value="TreeGrafter"/>
</dbReference>
<evidence type="ECO:0000256" key="1">
    <source>
        <dbReference type="ARBA" id="ARBA00004245"/>
    </source>
</evidence>
<keyword evidence="3" id="KW-0009">Actin-binding</keyword>
<organism evidence="5 6">
    <name type="scientific">Panthera tigris altaica</name>
    <name type="common">Siberian tiger</name>
    <dbReference type="NCBI Taxonomy" id="74533"/>
    <lineage>
        <taxon>Eukaryota</taxon>
        <taxon>Metazoa</taxon>
        <taxon>Chordata</taxon>
        <taxon>Craniata</taxon>
        <taxon>Vertebrata</taxon>
        <taxon>Euteleostomi</taxon>
        <taxon>Mammalia</taxon>
        <taxon>Eutheria</taxon>
        <taxon>Laurasiatheria</taxon>
        <taxon>Carnivora</taxon>
        <taxon>Feliformia</taxon>
        <taxon>Felidae</taxon>
        <taxon>Pantherinae</taxon>
        <taxon>Panthera</taxon>
    </lineage>
</organism>
<name>A0A8C9J5Y7_PANTA</name>
<dbReference type="InterPro" id="IPR036140">
    <property type="entry name" value="PFN_sf"/>
</dbReference>
<reference evidence="5" key="1">
    <citation type="submission" date="2025-08" db="UniProtKB">
        <authorList>
            <consortium name="Ensembl"/>
        </authorList>
    </citation>
    <scope>IDENTIFICATION</scope>
</reference>
<proteinExistence type="predicted"/>
<dbReference type="GO" id="GO:0003779">
    <property type="term" value="F:actin binding"/>
    <property type="evidence" value="ECO:0007669"/>
    <property type="project" value="UniProtKB-KW"/>
</dbReference>
<evidence type="ECO:0000313" key="6">
    <source>
        <dbReference type="Proteomes" id="UP000675900"/>
    </source>
</evidence>
<protein>
    <submittedName>
        <fullName evidence="5">Uncharacterized protein</fullName>
    </submittedName>
</protein>
<reference evidence="5" key="2">
    <citation type="submission" date="2025-09" db="UniProtKB">
        <authorList>
            <consortium name="Ensembl"/>
        </authorList>
    </citation>
    <scope>IDENTIFICATION</scope>
</reference>
<dbReference type="GO" id="GO:0030833">
    <property type="term" value="P:regulation of actin filament polymerization"/>
    <property type="evidence" value="ECO:0007669"/>
    <property type="project" value="TreeGrafter"/>
</dbReference>
<dbReference type="InterPro" id="IPR005454">
    <property type="entry name" value="Profilin1/2/3_vertebrate"/>
</dbReference>
<dbReference type="Ensembl" id="ENSPTIT00000005873.1">
    <property type="protein sequence ID" value="ENSPTIP00000002204.1"/>
    <property type="gene ID" value="ENSPTIG00000005296.1"/>
</dbReference>
<dbReference type="AlphaFoldDB" id="A0A8C9J5Y7"/>
<comment type="subcellular location">
    <subcellularLocation>
        <location evidence="1">Cytoplasm</location>
        <location evidence="1">Cytoskeleton</location>
    </subcellularLocation>
</comment>
<dbReference type="GO" id="GO:0032233">
    <property type="term" value="P:positive regulation of actin filament bundle assembly"/>
    <property type="evidence" value="ECO:0007669"/>
    <property type="project" value="TreeGrafter"/>
</dbReference>
<keyword evidence="2" id="KW-0963">Cytoplasm</keyword>
<keyword evidence="4" id="KW-0206">Cytoskeleton</keyword>
<dbReference type="GO" id="GO:0030036">
    <property type="term" value="P:actin cytoskeleton organization"/>
    <property type="evidence" value="ECO:0007669"/>
    <property type="project" value="InterPro"/>
</dbReference>
<dbReference type="PRINTS" id="PR01639">
    <property type="entry name" value="PROFILINMAML"/>
</dbReference>
<dbReference type="Gene3D" id="3.30.450.30">
    <property type="entry name" value="Dynein light chain 2a, cytoplasmic"/>
    <property type="match status" value="1"/>
</dbReference>
<accession>A0A8C9J5Y7</accession>
<dbReference type="GO" id="GO:0005856">
    <property type="term" value="C:cytoskeleton"/>
    <property type="evidence" value="ECO:0007669"/>
    <property type="project" value="UniProtKB-SubCell"/>
</dbReference>
<evidence type="ECO:0000256" key="4">
    <source>
        <dbReference type="ARBA" id="ARBA00023212"/>
    </source>
</evidence>
<dbReference type="GeneTree" id="ENSGT01050000247111"/>
<dbReference type="SUPFAM" id="SSF55770">
    <property type="entry name" value="Profilin (actin-binding protein)"/>
    <property type="match status" value="1"/>
</dbReference>
<dbReference type="PANTHER" id="PTHR13936">
    <property type="entry name" value="PROFILIN"/>
    <property type="match status" value="1"/>
</dbReference>
<dbReference type="Proteomes" id="UP000675900">
    <property type="component" value="Unassembled WGS sequence"/>
</dbReference>
<keyword evidence="6" id="KW-1185">Reference proteome</keyword>
<evidence type="ECO:0000313" key="5">
    <source>
        <dbReference type="Ensembl" id="ENSPTIP00000002204.1"/>
    </source>
</evidence>
<dbReference type="PANTHER" id="PTHR13936:SF14">
    <property type="entry name" value="PROFILIN-1"/>
    <property type="match status" value="1"/>
</dbReference>